<dbReference type="KEGG" id="kmn:HW532_09145"/>
<dbReference type="AlphaFoldDB" id="A0A7S8C3R8"/>
<dbReference type="CDD" id="cd05466">
    <property type="entry name" value="PBP2_LTTR_substrate"/>
    <property type="match status" value="1"/>
</dbReference>
<sequence length="297" mass="31983">MSIAQLRAFHHVAAAGGFSQAAREIAVSQSTLSGHVRQLEQVSGTTLFERKQRGVALTPEGHALFEITSRLFAAEAEARGLLKDESGRIGGHLRVIADGAALPLAIVAKLRDMRPRLTFSLSIANSARVIAQLLEYRADVGVTAQLPSDSRLHARKFSDVGLCACVGQAHGWSDRSCVAMADLDGMAFVLRERGSRTREIFEENLVRHGVALGPVTEVSTQDGVREAVAAGFGLGVCATIDAGHDSRLHVLPIVDADIALTEYGVCLEERRRLPLVLDFFAAMERLHCGAGPEKPRF</sequence>
<keyword evidence="3" id="KW-0238">DNA-binding</keyword>
<protein>
    <submittedName>
        <fullName evidence="6">LysR family transcriptional regulator</fullName>
    </submittedName>
</protein>
<dbReference type="PRINTS" id="PR00039">
    <property type="entry name" value="HTHLYSR"/>
</dbReference>
<dbReference type="Gene3D" id="3.40.190.290">
    <property type="match status" value="1"/>
</dbReference>
<comment type="similarity">
    <text evidence="1">Belongs to the LysR transcriptional regulatory family.</text>
</comment>
<dbReference type="InterPro" id="IPR036390">
    <property type="entry name" value="WH_DNA-bd_sf"/>
</dbReference>
<proteinExistence type="inferred from homology"/>
<dbReference type="Proteomes" id="UP000593594">
    <property type="component" value="Chromosome"/>
</dbReference>
<evidence type="ECO:0000256" key="2">
    <source>
        <dbReference type="ARBA" id="ARBA00023015"/>
    </source>
</evidence>
<dbReference type="Pfam" id="PF00126">
    <property type="entry name" value="HTH_1"/>
    <property type="match status" value="1"/>
</dbReference>
<dbReference type="SUPFAM" id="SSF46785">
    <property type="entry name" value="Winged helix' DNA-binding domain"/>
    <property type="match status" value="1"/>
</dbReference>
<evidence type="ECO:0000313" key="6">
    <source>
        <dbReference type="EMBL" id="QPC42844.1"/>
    </source>
</evidence>
<evidence type="ECO:0000256" key="3">
    <source>
        <dbReference type="ARBA" id="ARBA00023125"/>
    </source>
</evidence>
<keyword evidence="7" id="KW-1185">Reference proteome</keyword>
<dbReference type="GO" id="GO:0003700">
    <property type="term" value="F:DNA-binding transcription factor activity"/>
    <property type="evidence" value="ECO:0007669"/>
    <property type="project" value="InterPro"/>
</dbReference>
<feature type="domain" description="HTH lysR-type" evidence="5">
    <location>
        <begin position="1"/>
        <end position="58"/>
    </location>
</feature>
<reference evidence="6 7" key="1">
    <citation type="submission" date="2020-06" db="EMBL/GenBank/DDBJ databases">
        <title>Genome sequence of 2 isolates from Red Sea Mangroves.</title>
        <authorList>
            <person name="Sefrji F."/>
            <person name="Michoud G."/>
            <person name="Merlino G."/>
            <person name="Daffonchio D."/>
        </authorList>
    </citation>
    <scope>NUCLEOTIDE SEQUENCE [LARGE SCALE GENOMIC DNA]</scope>
    <source>
        <strain evidence="6 7">R1DC25</strain>
    </source>
</reference>
<evidence type="ECO:0000259" key="5">
    <source>
        <dbReference type="PROSITE" id="PS50931"/>
    </source>
</evidence>
<dbReference type="FunFam" id="1.10.10.10:FF:000001">
    <property type="entry name" value="LysR family transcriptional regulator"/>
    <property type="match status" value="1"/>
</dbReference>
<dbReference type="PANTHER" id="PTHR30126:SF94">
    <property type="entry name" value="LYSR FAMILY TRANSCRIPTIONAL REGULATOR"/>
    <property type="match status" value="1"/>
</dbReference>
<dbReference type="InterPro" id="IPR036388">
    <property type="entry name" value="WH-like_DNA-bd_sf"/>
</dbReference>
<evidence type="ECO:0000313" key="7">
    <source>
        <dbReference type="Proteomes" id="UP000593594"/>
    </source>
</evidence>
<dbReference type="GO" id="GO:0000976">
    <property type="term" value="F:transcription cis-regulatory region binding"/>
    <property type="evidence" value="ECO:0007669"/>
    <property type="project" value="TreeGrafter"/>
</dbReference>
<evidence type="ECO:0000256" key="1">
    <source>
        <dbReference type="ARBA" id="ARBA00009437"/>
    </source>
</evidence>
<dbReference type="PROSITE" id="PS50931">
    <property type="entry name" value="HTH_LYSR"/>
    <property type="match status" value="1"/>
</dbReference>
<gene>
    <name evidence="6" type="ORF">HW532_09145</name>
</gene>
<dbReference type="Gene3D" id="1.10.10.10">
    <property type="entry name" value="Winged helix-like DNA-binding domain superfamily/Winged helix DNA-binding domain"/>
    <property type="match status" value="1"/>
</dbReference>
<evidence type="ECO:0000256" key="4">
    <source>
        <dbReference type="ARBA" id="ARBA00023163"/>
    </source>
</evidence>
<dbReference type="InterPro" id="IPR000847">
    <property type="entry name" value="LysR_HTH_N"/>
</dbReference>
<dbReference type="Pfam" id="PF03466">
    <property type="entry name" value="LysR_substrate"/>
    <property type="match status" value="1"/>
</dbReference>
<keyword evidence="2" id="KW-0805">Transcription regulation</keyword>
<name>A0A7S8C3R8_9HYPH</name>
<organism evidence="6 7">
    <name type="scientific">Kaustia mangrovi</name>
    <dbReference type="NCBI Taxonomy" id="2593653"/>
    <lineage>
        <taxon>Bacteria</taxon>
        <taxon>Pseudomonadati</taxon>
        <taxon>Pseudomonadota</taxon>
        <taxon>Alphaproteobacteria</taxon>
        <taxon>Hyphomicrobiales</taxon>
        <taxon>Parvibaculaceae</taxon>
        <taxon>Kaustia</taxon>
    </lineage>
</organism>
<dbReference type="EMBL" id="CP058214">
    <property type="protein sequence ID" value="QPC42844.1"/>
    <property type="molecule type" value="Genomic_DNA"/>
</dbReference>
<dbReference type="InterPro" id="IPR005119">
    <property type="entry name" value="LysR_subst-bd"/>
</dbReference>
<accession>A0A7S8C3R8</accession>
<dbReference type="SUPFAM" id="SSF53850">
    <property type="entry name" value="Periplasmic binding protein-like II"/>
    <property type="match status" value="1"/>
</dbReference>
<keyword evidence="4" id="KW-0804">Transcription</keyword>
<dbReference type="PANTHER" id="PTHR30126">
    <property type="entry name" value="HTH-TYPE TRANSCRIPTIONAL REGULATOR"/>
    <property type="match status" value="1"/>
</dbReference>